<protein>
    <recommendedName>
        <fullName evidence="4">Outer membrane protein assembly factor BamD</fullName>
    </recommendedName>
</protein>
<keyword evidence="2 4" id="KW-0472">Membrane</keyword>
<dbReference type="Pfam" id="PF13525">
    <property type="entry name" value="YfiO"/>
    <property type="match status" value="1"/>
</dbReference>
<keyword evidence="4" id="KW-0564">Palmitate</keyword>
<keyword evidence="8" id="KW-1185">Reference proteome</keyword>
<dbReference type="EMBL" id="CP093379">
    <property type="protein sequence ID" value="UNM97417.1"/>
    <property type="molecule type" value="Genomic_DNA"/>
</dbReference>
<comment type="similarity">
    <text evidence="4">Belongs to the BamD family.</text>
</comment>
<dbReference type="InterPro" id="IPR017689">
    <property type="entry name" value="BamD"/>
</dbReference>
<dbReference type="SUPFAM" id="SSF48452">
    <property type="entry name" value="TPR-like"/>
    <property type="match status" value="1"/>
</dbReference>
<proteinExistence type="inferred from homology"/>
<feature type="chain" id="PRO_5046053587" description="Outer membrane protein assembly factor BamD" evidence="5">
    <location>
        <begin position="21"/>
        <end position="273"/>
    </location>
</feature>
<organism evidence="7 8">
    <name type="scientific">Ignatzschineria rhizosphaerae</name>
    <dbReference type="NCBI Taxonomy" id="2923279"/>
    <lineage>
        <taxon>Bacteria</taxon>
        <taxon>Pseudomonadati</taxon>
        <taxon>Pseudomonadota</taxon>
        <taxon>Gammaproteobacteria</taxon>
        <taxon>Cardiobacteriales</taxon>
        <taxon>Ignatzschineriaceae</taxon>
        <taxon>Ignatzschineria</taxon>
    </lineage>
</organism>
<comment type="subunit">
    <text evidence="4">Part of the Bam complex.</text>
</comment>
<keyword evidence="3 4" id="KW-0998">Cell outer membrane</keyword>
<evidence type="ECO:0000256" key="1">
    <source>
        <dbReference type="ARBA" id="ARBA00022729"/>
    </source>
</evidence>
<reference evidence="7 8" key="1">
    <citation type="submission" date="2022-03" db="EMBL/GenBank/DDBJ databases">
        <title>Ignatzschineria rhizosphaerae HR5S32.</title>
        <authorList>
            <person name="Sun J.Q."/>
            <person name="Feng J.Y."/>
        </authorList>
    </citation>
    <scope>NUCLEOTIDE SEQUENCE [LARGE SCALE GENOMIC DNA]</scope>
    <source>
        <strain evidence="7 8">HR5S32</strain>
    </source>
</reference>
<dbReference type="InterPro" id="IPR039565">
    <property type="entry name" value="BamD-like"/>
</dbReference>
<dbReference type="InterPro" id="IPR011990">
    <property type="entry name" value="TPR-like_helical_dom_sf"/>
</dbReference>
<accession>A0ABY3X8N1</accession>
<evidence type="ECO:0000256" key="5">
    <source>
        <dbReference type="SAM" id="SignalP"/>
    </source>
</evidence>
<dbReference type="HAMAP" id="MF_00922">
    <property type="entry name" value="OM_assembly_BamD"/>
    <property type="match status" value="1"/>
</dbReference>
<evidence type="ECO:0000256" key="3">
    <source>
        <dbReference type="ARBA" id="ARBA00023237"/>
    </source>
</evidence>
<sequence length="273" mass="31219">MKAKTLKFFMVLISAGIITACGSQAKKEDKYFAMTGQDLLAEGDKNLDGASYEVAVQHYEAIEARFPHTSLAEQAKLNKIYAYYHDRQHGKALTEIGEFIRLYPNHESIDYLYYMQGLINFDRARSILDKLLPPDRSKVDQNQMRESLASFLTVVNRYPDGEYAEDSAKRIVYLRNLLAEAEIHKAEFYMERHAYIGAINRAQFVLDNYDATTSVSNALYIQAKAYQALDLPELAQKSILVLRHNFPYDARLSEFGFANTPNTIVEEVDITEE</sequence>
<dbReference type="PROSITE" id="PS51257">
    <property type="entry name" value="PROKAR_LIPOPROTEIN"/>
    <property type="match status" value="1"/>
</dbReference>
<feature type="domain" description="Outer membrane lipoprotein BamD-like" evidence="6">
    <location>
        <begin position="34"/>
        <end position="237"/>
    </location>
</feature>
<evidence type="ECO:0000313" key="7">
    <source>
        <dbReference type="EMBL" id="UNM97417.1"/>
    </source>
</evidence>
<gene>
    <name evidence="4" type="primary">bamD</name>
    <name evidence="7" type="ORF">MMG00_06120</name>
</gene>
<dbReference type="CDD" id="cd15830">
    <property type="entry name" value="BamD"/>
    <property type="match status" value="1"/>
</dbReference>
<comment type="function">
    <text evidence="4">Part of the outer membrane protein assembly complex, which is involved in assembly and insertion of beta-barrel proteins into the outer membrane.</text>
</comment>
<evidence type="ECO:0000313" key="8">
    <source>
        <dbReference type="Proteomes" id="UP000829542"/>
    </source>
</evidence>
<keyword evidence="4" id="KW-0449">Lipoprotein</keyword>
<dbReference type="Gene3D" id="1.25.40.10">
    <property type="entry name" value="Tetratricopeptide repeat domain"/>
    <property type="match status" value="1"/>
</dbReference>
<feature type="signal peptide" evidence="5">
    <location>
        <begin position="1"/>
        <end position="20"/>
    </location>
</feature>
<comment type="subcellular location">
    <subcellularLocation>
        <location evidence="4">Cell outer membrane</location>
        <topology evidence="4">Lipid-anchor</topology>
    </subcellularLocation>
</comment>
<dbReference type="NCBIfam" id="TIGR03302">
    <property type="entry name" value="OM_YfiO"/>
    <property type="match status" value="1"/>
</dbReference>
<keyword evidence="1 4" id="KW-0732">Signal</keyword>
<name>A0ABY3X8N1_9GAMM</name>
<evidence type="ECO:0000259" key="6">
    <source>
        <dbReference type="Pfam" id="PF13525"/>
    </source>
</evidence>
<evidence type="ECO:0000256" key="2">
    <source>
        <dbReference type="ARBA" id="ARBA00023136"/>
    </source>
</evidence>
<evidence type="ECO:0000256" key="4">
    <source>
        <dbReference type="HAMAP-Rule" id="MF_00922"/>
    </source>
</evidence>
<dbReference type="Proteomes" id="UP000829542">
    <property type="component" value="Chromosome"/>
</dbReference>
<dbReference type="RefSeq" id="WP_242152888.1">
    <property type="nucleotide sequence ID" value="NZ_CP093379.1"/>
</dbReference>